<dbReference type="Pfam" id="PF02213">
    <property type="entry name" value="GYF"/>
    <property type="match status" value="1"/>
</dbReference>
<feature type="region of interest" description="Disordered" evidence="1">
    <location>
        <begin position="1041"/>
        <end position="1170"/>
    </location>
</feature>
<feature type="compositionally biased region" description="Polar residues" evidence="1">
    <location>
        <begin position="890"/>
        <end position="907"/>
    </location>
</feature>
<feature type="compositionally biased region" description="Pro residues" evidence="1">
    <location>
        <begin position="1108"/>
        <end position="1123"/>
    </location>
</feature>
<feature type="region of interest" description="Disordered" evidence="1">
    <location>
        <begin position="867"/>
        <end position="932"/>
    </location>
</feature>
<evidence type="ECO:0000313" key="4">
    <source>
        <dbReference type="Proteomes" id="UP000799439"/>
    </source>
</evidence>
<keyword evidence="4" id="KW-1185">Reference proteome</keyword>
<sequence length="1511" mass="159607">MAPSTFASAAAGSNPNISNNRPEGANEWARRANGATQTFRRPSLATSYSNSNTNATSSSNHQRETSNEAQPARYVPPHRNGIAADARYSKEQLLGLAKALDPGSLSRDSLTNLILQGWEQDQANGAYDTGNGWQRRDDTREGALGLDAYWDHEGSIIPRGLVDMTEEEKEIFSTSVNSPLKQMNANNRDTTGKEGPLRRISISNNPNSPGGFSLNSPTTARTGGRRREPSESYPFPSQTLASPKPRDDNRTTSPPPSLRRRTTDLRESILEGSSEQEGTMPEAIENRHITGPATRINTNPLSAGIGGPSSPWGGVQQSPGFAPMGAFGSFGSGNITTTPGEKRPGLGAGRAESRFKGLMSKDSNDEIGKSGKDKTPGKPSDGSTWRSAWPEAGRPGTERDPDAPTGSAALGGGEEISPPPMRGLQNLGTPQRPQNPDDFGFSAFGMTPDTGLKGLIHEQQHGQNLRGPNQAPDTMSPTNTNPYQSPQQDNAETDDLDNDESELHNIPLRGLGGLMNDDLGQMPGNFGGGFQPFGQAPGDRSQTSSVGPRSGFPGLGGLGALPGLSTSGWGGLPPSTGTPIRDRAHGGLGDHGFGSAVDLQSPSLAGLGPSSFFGNAQSAAPGAGRGMSRIGSLFPQGGQDNLRGPESFRGASEDDKATPLAHGHLGDDVETASVEGDSRSVGELSGLPGPSQSQLNQQTQPGSNAASNQPPAAQQRTMVMPDRMRWIYRDPQGNTQGPWSGLEMHDWYKAGFFSPELLVKKFEDTDYEPLAQLIRRIGNSREPFLVPQIGIPHGPPNSNWGSGPLATPQGQPPFATSFPSFGTTLTADQQNALERRKQEEQYLMARQKEHLAQQQMAQRLQFQHQHGGNILPHPLQHHASAQSLQSQQSFGSVGSTHGFQPSSQAPAPSQGHQFPNFFNNNNNTGFNQNRGFGAVGGGVTPGTNAGLESLGHIREEGLPADFEKLHLNQQAGQTGQSMFGQHDRMQHDPQTHQQQINAMLEDRANLQAEQAQHDAAQAHSQADSGNNERLQQFEQLQRAGIEEASQAEDQDQAQFDRVQREAREAHRAAAQQLHQTPTKEPRSLTEQVQQAVSAQQSPNAWGKVDPALPQPFPPAPSQSPLPAPAAQRNRSHVADALHAESHSRSQSPSVETPTASIAPWAKEPAEAPRGPSLKEIQEIEAKNAAKAEALAAEARRAAAIEREAIAQAAAAAAAAVPSAGLPSSSTWASTGAASPTISGSGSAWTKATKPAAASTSAKSMAQIQKEEEARKKRLAAAALAAQQQATVLATATAQMQGKRYAELASKVAQSTGPSPSTGTQPGGAWTTVGSSGKTKGPVPTTPAPARTPSATVVPTPSAAVKKPAPARSTTATTGVSIVSAQEDFKRWAAGELRGDLNKGVNAEEFISNLLAFPNELDLVTEAVHSVSTTIDSRHFAEEFLRRRKQADRGVFEVFGAAGGSPANAEKSSGWSEVAKKGGSSSKADLTGAGAAAGKEELAAFKVVQAKKKGKR</sequence>
<feature type="compositionally biased region" description="Polar residues" evidence="1">
    <location>
        <begin position="172"/>
        <end position="189"/>
    </location>
</feature>
<dbReference type="PROSITE" id="PS50829">
    <property type="entry name" value="GYF"/>
    <property type="match status" value="1"/>
</dbReference>
<evidence type="ECO:0000313" key="3">
    <source>
        <dbReference type="EMBL" id="KAF2154079.1"/>
    </source>
</evidence>
<dbReference type="Gene3D" id="3.30.1490.40">
    <property type="match status" value="1"/>
</dbReference>
<feature type="compositionally biased region" description="Basic and acidic residues" evidence="1">
    <location>
        <begin position="1057"/>
        <end position="1067"/>
    </location>
</feature>
<feature type="compositionally biased region" description="Acidic residues" evidence="1">
    <location>
        <begin position="491"/>
        <end position="500"/>
    </location>
</feature>
<feature type="compositionally biased region" description="Polar residues" evidence="1">
    <location>
        <begin position="461"/>
        <end position="490"/>
    </location>
</feature>
<reference evidence="3" key="1">
    <citation type="journal article" date="2020" name="Stud. Mycol.">
        <title>101 Dothideomycetes genomes: a test case for predicting lifestyles and emergence of pathogens.</title>
        <authorList>
            <person name="Haridas S."/>
            <person name="Albert R."/>
            <person name="Binder M."/>
            <person name="Bloem J."/>
            <person name="Labutti K."/>
            <person name="Salamov A."/>
            <person name="Andreopoulos B."/>
            <person name="Baker S."/>
            <person name="Barry K."/>
            <person name="Bills G."/>
            <person name="Bluhm B."/>
            <person name="Cannon C."/>
            <person name="Castanera R."/>
            <person name="Culley D."/>
            <person name="Daum C."/>
            <person name="Ezra D."/>
            <person name="Gonzalez J."/>
            <person name="Henrissat B."/>
            <person name="Kuo A."/>
            <person name="Liang C."/>
            <person name="Lipzen A."/>
            <person name="Lutzoni F."/>
            <person name="Magnuson J."/>
            <person name="Mondo S."/>
            <person name="Nolan M."/>
            <person name="Ohm R."/>
            <person name="Pangilinan J."/>
            <person name="Park H.-J."/>
            <person name="Ramirez L."/>
            <person name="Alfaro M."/>
            <person name="Sun H."/>
            <person name="Tritt A."/>
            <person name="Yoshinaga Y."/>
            <person name="Zwiers L.-H."/>
            <person name="Turgeon B."/>
            <person name="Goodwin S."/>
            <person name="Spatafora J."/>
            <person name="Crous P."/>
            <person name="Grigoriev I."/>
        </authorList>
    </citation>
    <scope>NUCLEOTIDE SEQUENCE</scope>
    <source>
        <strain evidence="3">CBS 260.36</strain>
    </source>
</reference>
<feature type="compositionally biased region" description="Low complexity" evidence="1">
    <location>
        <begin position="1087"/>
        <end position="1097"/>
    </location>
</feature>
<dbReference type="InterPro" id="IPR003169">
    <property type="entry name" value="GYF"/>
</dbReference>
<feature type="compositionally biased region" description="Low complexity" evidence="1">
    <location>
        <begin position="910"/>
        <end position="932"/>
    </location>
</feature>
<feature type="compositionally biased region" description="Basic and acidic residues" evidence="1">
    <location>
        <begin position="362"/>
        <end position="376"/>
    </location>
</feature>
<dbReference type="OrthoDB" id="48509at2759"/>
<dbReference type="InterPro" id="IPR035445">
    <property type="entry name" value="GYF-like_dom_sf"/>
</dbReference>
<dbReference type="PANTHER" id="PTHR14445">
    <property type="entry name" value="GRB10 INTERACTING GYF PROTEIN"/>
    <property type="match status" value="1"/>
</dbReference>
<dbReference type="InterPro" id="IPR051640">
    <property type="entry name" value="GRB10-interact_GYF"/>
</dbReference>
<feature type="compositionally biased region" description="Low complexity" evidence="1">
    <location>
        <begin position="1309"/>
        <end position="1323"/>
    </location>
</feature>
<feature type="compositionally biased region" description="Polar residues" evidence="1">
    <location>
        <begin position="690"/>
        <end position="702"/>
    </location>
</feature>
<evidence type="ECO:0000256" key="1">
    <source>
        <dbReference type="SAM" id="MobiDB-lite"/>
    </source>
</evidence>
<gene>
    <name evidence="3" type="ORF">K461DRAFT_277148</name>
</gene>
<protein>
    <recommendedName>
        <fullName evidence="2">GYF domain-containing protein</fullName>
    </recommendedName>
</protein>
<feature type="compositionally biased region" description="Low complexity" evidence="1">
    <location>
        <begin position="877"/>
        <end position="889"/>
    </location>
</feature>
<feature type="compositionally biased region" description="Low complexity" evidence="1">
    <location>
        <begin position="1223"/>
        <end position="1244"/>
    </location>
</feature>
<feature type="compositionally biased region" description="Polar residues" evidence="1">
    <location>
        <begin position="201"/>
        <end position="221"/>
    </location>
</feature>
<feature type="compositionally biased region" description="Low complexity" evidence="1">
    <location>
        <begin position="1007"/>
        <end position="1024"/>
    </location>
</feature>
<feature type="region of interest" description="Disordered" evidence="1">
    <location>
        <begin position="1219"/>
        <end position="1244"/>
    </location>
</feature>
<accession>A0A9P4MLD0</accession>
<comment type="caution">
    <text evidence="3">The sequence shown here is derived from an EMBL/GenBank/DDBJ whole genome shotgun (WGS) entry which is preliminary data.</text>
</comment>
<feature type="region of interest" description="Disordered" evidence="1">
    <location>
        <begin position="1307"/>
        <end position="1367"/>
    </location>
</feature>
<dbReference type="Proteomes" id="UP000799439">
    <property type="component" value="Unassembled WGS sequence"/>
</dbReference>
<feature type="compositionally biased region" description="Polar residues" evidence="1">
    <location>
        <begin position="1"/>
        <end position="21"/>
    </location>
</feature>
<feature type="compositionally biased region" description="Low complexity" evidence="1">
    <location>
        <begin position="703"/>
        <end position="715"/>
    </location>
</feature>
<feature type="region of interest" description="Disordered" evidence="1">
    <location>
        <begin position="1007"/>
        <end position="1026"/>
    </location>
</feature>
<feature type="domain" description="GYF" evidence="2">
    <location>
        <begin position="723"/>
        <end position="778"/>
    </location>
</feature>
<dbReference type="SUPFAM" id="SSF55277">
    <property type="entry name" value="GYF domain"/>
    <property type="match status" value="1"/>
</dbReference>
<feature type="compositionally biased region" description="Basic and acidic residues" evidence="1">
    <location>
        <begin position="1132"/>
        <end position="1143"/>
    </location>
</feature>
<feature type="region of interest" description="Disordered" evidence="1">
    <location>
        <begin position="618"/>
        <end position="715"/>
    </location>
</feature>
<feature type="compositionally biased region" description="Polar residues" evidence="1">
    <location>
        <begin position="1144"/>
        <end position="1155"/>
    </location>
</feature>
<name>A0A9P4MLD0_9PEZI</name>
<dbReference type="SMART" id="SM00444">
    <property type="entry name" value="GYF"/>
    <property type="match status" value="1"/>
</dbReference>
<organism evidence="3 4">
    <name type="scientific">Myriangium duriaei CBS 260.36</name>
    <dbReference type="NCBI Taxonomy" id="1168546"/>
    <lineage>
        <taxon>Eukaryota</taxon>
        <taxon>Fungi</taxon>
        <taxon>Dikarya</taxon>
        <taxon>Ascomycota</taxon>
        <taxon>Pezizomycotina</taxon>
        <taxon>Dothideomycetes</taxon>
        <taxon>Dothideomycetidae</taxon>
        <taxon>Myriangiales</taxon>
        <taxon>Myriangiaceae</taxon>
        <taxon>Myriangium</taxon>
    </lineage>
</organism>
<dbReference type="EMBL" id="ML996084">
    <property type="protein sequence ID" value="KAF2154079.1"/>
    <property type="molecule type" value="Genomic_DNA"/>
</dbReference>
<feature type="region of interest" description="Disordered" evidence="1">
    <location>
        <begin position="1"/>
        <end position="77"/>
    </location>
</feature>
<feature type="compositionally biased region" description="Low complexity" evidence="1">
    <location>
        <begin position="1343"/>
        <end position="1360"/>
    </location>
</feature>
<evidence type="ECO:0000259" key="2">
    <source>
        <dbReference type="PROSITE" id="PS50829"/>
    </source>
</evidence>
<feature type="region of interest" description="Disordered" evidence="1">
    <location>
        <begin position="1459"/>
        <end position="1488"/>
    </location>
</feature>
<dbReference type="GO" id="GO:0005829">
    <property type="term" value="C:cytosol"/>
    <property type="evidence" value="ECO:0007669"/>
    <property type="project" value="TreeGrafter"/>
</dbReference>
<feature type="region of interest" description="Disordered" evidence="1">
    <location>
        <begin position="170"/>
        <end position="509"/>
    </location>
</feature>
<proteinExistence type="predicted"/>
<feature type="compositionally biased region" description="Low complexity" evidence="1">
    <location>
        <begin position="43"/>
        <end position="60"/>
    </location>
</feature>
<dbReference type="PANTHER" id="PTHR14445:SF36">
    <property type="entry name" value="FI03272P-RELATED"/>
    <property type="match status" value="1"/>
</dbReference>